<name>A0A9W6SV98_CANBO</name>
<feature type="region of interest" description="Disordered" evidence="1">
    <location>
        <begin position="1210"/>
        <end position="1242"/>
    </location>
</feature>
<evidence type="ECO:0000313" key="3">
    <source>
        <dbReference type="Proteomes" id="UP001165120"/>
    </source>
</evidence>
<dbReference type="EMBL" id="BSXN01000191">
    <property type="protein sequence ID" value="GME67532.1"/>
    <property type="molecule type" value="Genomic_DNA"/>
</dbReference>
<feature type="compositionally biased region" description="Low complexity" evidence="1">
    <location>
        <begin position="1165"/>
        <end position="1192"/>
    </location>
</feature>
<feature type="region of interest" description="Disordered" evidence="1">
    <location>
        <begin position="566"/>
        <end position="594"/>
    </location>
</feature>
<dbReference type="Proteomes" id="UP001165120">
    <property type="component" value="Unassembled WGS sequence"/>
</dbReference>
<feature type="region of interest" description="Disordered" evidence="1">
    <location>
        <begin position="699"/>
        <end position="747"/>
    </location>
</feature>
<sequence length="1242" mass="139525">MGANESKLKYKNYVYKIADSTRQIPPNSQYWSFFWREPNSAAEIYSLLTNTDIRSLRDANIDQFILLIKIVCHRLIYLSSLKNITWEKFPKNELLNCLRILTRILPFLYEAPEYQIREKELFWSLPKDQLSNADTQNTKSNPIPLGAKLIFTAMDLLFTTDLTVPSNLSKNTTPINFANNTDYIIWEPGISQNAKFQEPNTEIDCNRLEILRFLNVLCSQCLYKSISNIIPVGSRYLTVLVTSIDKIEILTFISSLLNLTCRSTKSDTRVNGLEFSNSKFKELRTLMVTNAIQLLTLCVVYPLPKLDLKFLIDLKILESKPINLVRFYCGKLYKDNELEIIEHGLLDILCKTTYDTSDSNSNNSNSSNGSGANNSNNNSYSGSYSISNNNNKSVNDSSNELSSGFSTAGLTNLVKGTFMSNSQPSIWSVELVFLFWEFYQCNKKFRTYIANKRGPSILINLLYYIYNYQNNDKYKNFVRVCCYLTLFLSYDPIISRKLVSHFPRDEYNRLPQNFKISTGPTTYRDFITTQTCSMLTIETPVILIPTMVEWLFNVMPLQANQYNPEFETPTRSSVSTEGRTSQPAMMSNRRSSSSYGDASLLFNAGTGDNGARDISINNSLFLSYQASVSLTTVIHKFSSAQFLKANNINIDLLALVLRSICHSICRYPKQSCILLYVIARNFHAYEGIERTLARLSDNDDETNVGGDPNNNSQQSLIISDNGNNGGYTNPTPSGGTQRQISTASISSVNSSPINKSLYVNDDTIEPLPLDPIKEASVETTNNMVTGGNTSTVDNNDDNIEVMKPKLPVGMSIKAKSKIPYNLPLQETWTGSHALTIILNHVRKIREQLPHINNVEMVTSIQKIHDMDFSEIIENEVPSEYLNNRTEFEPLKFTWSNLSLGWYESVLWGSIYISNETCKQKNFIDFSQPFNTIKKVSQNLSNLGFSKWTSAWSGGNTNNSVKNNSNLRKNGGNNNNNNNNNYNHNGNMSTTNSIESLEEYVDNCTINQSIWEGTRITLFKIRTFNQNGVDTTNQSQGLSSSMGVNSTTRMYKAGDSNSESLIRRLSNMNFRNNSVSNPPLNRTNSNISVSSLSSINTTAATNPNFNNTGNGYSVSSPTISAPNSPIFSPNSNLFKNSNPFSNGTNLPNNGSNNNSARPSLDRRSSIDSFNSYYNNSNNNNNSNNTNNNNNNSVDDFDDISSFQLKLTPRNANHSRVSISGGRVTPSSVPNTPILSPVMSNERR</sequence>
<dbReference type="GO" id="GO:0000138">
    <property type="term" value="C:Golgi trans cisterna"/>
    <property type="evidence" value="ECO:0007669"/>
    <property type="project" value="TreeGrafter"/>
</dbReference>
<dbReference type="Pfam" id="PF12722">
    <property type="entry name" value="Hid1"/>
    <property type="match status" value="1"/>
</dbReference>
<proteinExistence type="predicted"/>
<accession>A0A9W6SV98</accession>
<dbReference type="GO" id="GO:0016020">
    <property type="term" value="C:membrane"/>
    <property type="evidence" value="ECO:0007669"/>
    <property type="project" value="TreeGrafter"/>
</dbReference>
<dbReference type="PANTHER" id="PTHR21575">
    <property type="entry name" value="PROTEIN HID1"/>
    <property type="match status" value="1"/>
</dbReference>
<protein>
    <submittedName>
        <fullName evidence="2">Unnamed protein product</fullName>
    </submittedName>
</protein>
<dbReference type="PANTHER" id="PTHR21575:SF12">
    <property type="entry name" value="PROTEIN HID1"/>
    <property type="match status" value="1"/>
</dbReference>
<feature type="region of interest" description="Disordered" evidence="1">
    <location>
        <begin position="1129"/>
        <end position="1195"/>
    </location>
</feature>
<gene>
    <name evidence="2" type="ORF">Cboi02_000093500</name>
</gene>
<dbReference type="GO" id="GO:0005797">
    <property type="term" value="C:Golgi medial cisterna"/>
    <property type="evidence" value="ECO:0007669"/>
    <property type="project" value="TreeGrafter"/>
</dbReference>
<feature type="compositionally biased region" description="Low complexity" evidence="1">
    <location>
        <begin position="726"/>
        <end position="747"/>
    </location>
</feature>
<evidence type="ECO:0000313" key="2">
    <source>
        <dbReference type="EMBL" id="GME67532.1"/>
    </source>
</evidence>
<feature type="region of interest" description="Disordered" evidence="1">
    <location>
        <begin position="955"/>
        <end position="986"/>
    </location>
</feature>
<keyword evidence="3" id="KW-1185">Reference proteome</keyword>
<feature type="compositionally biased region" description="Low complexity" evidence="1">
    <location>
        <begin position="1140"/>
        <end position="1154"/>
    </location>
</feature>
<comment type="caution">
    <text evidence="2">The sequence shown here is derived from an EMBL/GenBank/DDBJ whole genome shotgun (WGS) entry which is preliminary data.</text>
</comment>
<feature type="compositionally biased region" description="Polar residues" evidence="1">
    <location>
        <begin position="708"/>
        <end position="720"/>
    </location>
</feature>
<evidence type="ECO:0000256" key="1">
    <source>
        <dbReference type="SAM" id="MobiDB-lite"/>
    </source>
</evidence>
<reference evidence="2" key="1">
    <citation type="submission" date="2023-04" db="EMBL/GenBank/DDBJ databases">
        <title>Candida boidinii NBRC 10035.</title>
        <authorList>
            <person name="Ichikawa N."/>
            <person name="Sato H."/>
            <person name="Tonouchi N."/>
        </authorList>
    </citation>
    <scope>NUCLEOTIDE SEQUENCE</scope>
    <source>
        <strain evidence="2">NBRC 10035</strain>
    </source>
</reference>
<organism evidence="2 3">
    <name type="scientific">Candida boidinii</name>
    <name type="common">Yeast</name>
    <dbReference type="NCBI Taxonomy" id="5477"/>
    <lineage>
        <taxon>Eukaryota</taxon>
        <taxon>Fungi</taxon>
        <taxon>Dikarya</taxon>
        <taxon>Ascomycota</taxon>
        <taxon>Saccharomycotina</taxon>
        <taxon>Pichiomycetes</taxon>
        <taxon>Pichiales</taxon>
        <taxon>Pichiaceae</taxon>
        <taxon>Ogataea</taxon>
        <taxon>Ogataea/Candida clade</taxon>
    </lineage>
</organism>
<feature type="compositionally biased region" description="Polar residues" evidence="1">
    <location>
        <begin position="1129"/>
        <end position="1139"/>
    </location>
</feature>
<dbReference type="AlphaFoldDB" id="A0A9W6SV98"/>
<dbReference type="InterPro" id="IPR026705">
    <property type="entry name" value="Hid-1/Ecm30"/>
</dbReference>
<feature type="compositionally biased region" description="Polar residues" evidence="1">
    <location>
        <begin position="1223"/>
        <end position="1232"/>
    </location>
</feature>